<dbReference type="AlphaFoldDB" id="A0A3M7QWT2"/>
<organism evidence="1 2">
    <name type="scientific">Brachionus plicatilis</name>
    <name type="common">Marine rotifer</name>
    <name type="synonym">Brachionus muelleri</name>
    <dbReference type="NCBI Taxonomy" id="10195"/>
    <lineage>
        <taxon>Eukaryota</taxon>
        <taxon>Metazoa</taxon>
        <taxon>Spiralia</taxon>
        <taxon>Gnathifera</taxon>
        <taxon>Rotifera</taxon>
        <taxon>Eurotatoria</taxon>
        <taxon>Monogononta</taxon>
        <taxon>Pseudotrocha</taxon>
        <taxon>Ploima</taxon>
        <taxon>Brachionidae</taxon>
        <taxon>Brachionus</taxon>
    </lineage>
</organism>
<evidence type="ECO:0000313" key="2">
    <source>
        <dbReference type="Proteomes" id="UP000276133"/>
    </source>
</evidence>
<sequence>MIDLNHRAIVFLRSKKRQFRTFYKSTFLRMNLKKHENNQNVILSRICKDILVFWALNPIFINFEIDLQHHVAFTIVSSI</sequence>
<proteinExistence type="predicted"/>
<dbReference type="EMBL" id="REGN01004915">
    <property type="protein sequence ID" value="RNA15669.1"/>
    <property type="molecule type" value="Genomic_DNA"/>
</dbReference>
<evidence type="ECO:0000313" key="1">
    <source>
        <dbReference type="EMBL" id="RNA15669.1"/>
    </source>
</evidence>
<gene>
    <name evidence="1" type="ORF">BpHYR1_042447</name>
</gene>
<comment type="caution">
    <text evidence="1">The sequence shown here is derived from an EMBL/GenBank/DDBJ whole genome shotgun (WGS) entry which is preliminary data.</text>
</comment>
<keyword evidence="2" id="KW-1185">Reference proteome</keyword>
<protein>
    <submittedName>
        <fullName evidence="1">Uncharacterized protein</fullName>
    </submittedName>
</protein>
<name>A0A3M7QWT2_BRAPC</name>
<dbReference type="Proteomes" id="UP000276133">
    <property type="component" value="Unassembled WGS sequence"/>
</dbReference>
<accession>A0A3M7QWT2</accession>
<reference evidence="1 2" key="1">
    <citation type="journal article" date="2018" name="Sci. Rep.">
        <title>Genomic signatures of local adaptation to the degree of environmental predictability in rotifers.</title>
        <authorList>
            <person name="Franch-Gras L."/>
            <person name="Hahn C."/>
            <person name="Garcia-Roger E.M."/>
            <person name="Carmona M.J."/>
            <person name="Serra M."/>
            <person name="Gomez A."/>
        </authorList>
    </citation>
    <scope>NUCLEOTIDE SEQUENCE [LARGE SCALE GENOMIC DNA]</scope>
    <source>
        <strain evidence="1">HYR1</strain>
    </source>
</reference>